<dbReference type="InterPro" id="IPR050523">
    <property type="entry name" value="AKR_Detox_Biosynth"/>
</dbReference>
<evidence type="ECO:0000313" key="3">
    <source>
        <dbReference type="Proteomes" id="UP000050909"/>
    </source>
</evidence>
<dbReference type="Proteomes" id="UP000050909">
    <property type="component" value="Unassembled WGS sequence"/>
</dbReference>
<dbReference type="EMBL" id="AZCV01000002">
    <property type="protein sequence ID" value="KRK38037.1"/>
    <property type="molecule type" value="Genomic_DNA"/>
</dbReference>
<keyword evidence="3" id="KW-1185">Reference proteome</keyword>
<dbReference type="PANTHER" id="PTHR43364">
    <property type="entry name" value="NADH-SPECIFIC METHYLGLYOXAL REDUCTASE-RELATED"/>
    <property type="match status" value="1"/>
</dbReference>
<dbReference type="CDD" id="cd19092">
    <property type="entry name" value="AKR_BsYcsN_EcYdhF-like"/>
    <property type="match status" value="1"/>
</dbReference>
<name>A0A0R1GVF2_9LACO</name>
<dbReference type="PANTHER" id="PTHR43364:SF1">
    <property type="entry name" value="OXIDOREDUCTASE YDHF"/>
    <property type="match status" value="1"/>
</dbReference>
<sequence>MNMRYTELGTSNLRVSEIALGLMRISNKTTEEVVELLETAVDLGINFFDLADIYAGGVSEQKFGEALKASSIDRDKILVQTKTGIVQRTDGQNGMFDFSKEHILKTVDESLQRMQLDYVDTLLLHRPDALMEPAEIAETFNQLRQEGKVRYFGISNMNRYQTEYLQSFLNTYLVTNQLQFGLGHTGMVDFGLFTNMDVPEGHDHDSGLYPYIQQTGMTLQAWSPYQFGNFSGVFIDNPKFPELNAEMEKVAQNHGVTKNAVASAWILRLPASTQVIAGTTKPSRLKEIAAGTDFELSKGEWYNLYQASGHKLP</sequence>
<proteinExistence type="predicted"/>
<evidence type="ECO:0000313" key="2">
    <source>
        <dbReference type="EMBL" id="KRK38037.1"/>
    </source>
</evidence>
<dbReference type="Pfam" id="PF00248">
    <property type="entry name" value="Aldo_ket_red"/>
    <property type="match status" value="1"/>
</dbReference>
<accession>A0A0R1GVF2</accession>
<protein>
    <submittedName>
        <fullName evidence="2">Aldo keto reductase</fullName>
    </submittedName>
</protein>
<dbReference type="PATRIC" id="fig|1423722.3.peg.824"/>
<feature type="domain" description="NADP-dependent oxidoreductase" evidence="1">
    <location>
        <begin position="17"/>
        <end position="302"/>
    </location>
</feature>
<dbReference type="GO" id="GO:0005829">
    <property type="term" value="C:cytosol"/>
    <property type="evidence" value="ECO:0007669"/>
    <property type="project" value="TreeGrafter"/>
</dbReference>
<dbReference type="InterPro" id="IPR023210">
    <property type="entry name" value="NADP_OxRdtase_dom"/>
</dbReference>
<comment type="caution">
    <text evidence="2">The sequence shown here is derived from an EMBL/GenBank/DDBJ whole genome shotgun (WGS) entry which is preliminary data.</text>
</comment>
<dbReference type="InterPro" id="IPR036812">
    <property type="entry name" value="NAD(P)_OxRdtase_dom_sf"/>
</dbReference>
<dbReference type="AlphaFoldDB" id="A0A0R1GVF2"/>
<dbReference type="SUPFAM" id="SSF51430">
    <property type="entry name" value="NAD(P)-linked oxidoreductase"/>
    <property type="match status" value="1"/>
</dbReference>
<gene>
    <name evidence="2" type="ORF">FC62_GL000807</name>
</gene>
<dbReference type="Gene3D" id="3.20.20.100">
    <property type="entry name" value="NADP-dependent oxidoreductase domain"/>
    <property type="match status" value="1"/>
</dbReference>
<evidence type="ECO:0000259" key="1">
    <source>
        <dbReference type="Pfam" id="PF00248"/>
    </source>
</evidence>
<organism evidence="2 3">
    <name type="scientific">Amylolactobacillus amylotrophicus DSM 20534</name>
    <dbReference type="NCBI Taxonomy" id="1423722"/>
    <lineage>
        <taxon>Bacteria</taxon>
        <taxon>Bacillati</taxon>
        <taxon>Bacillota</taxon>
        <taxon>Bacilli</taxon>
        <taxon>Lactobacillales</taxon>
        <taxon>Lactobacillaceae</taxon>
        <taxon>Amylolactobacillus</taxon>
    </lineage>
</organism>
<reference evidence="2 3" key="1">
    <citation type="journal article" date="2015" name="Genome Announc.">
        <title>Expanding the biotechnology potential of lactobacilli through comparative genomics of 213 strains and associated genera.</title>
        <authorList>
            <person name="Sun Z."/>
            <person name="Harris H.M."/>
            <person name="McCann A."/>
            <person name="Guo C."/>
            <person name="Argimon S."/>
            <person name="Zhang W."/>
            <person name="Yang X."/>
            <person name="Jeffery I.B."/>
            <person name="Cooney J.C."/>
            <person name="Kagawa T.F."/>
            <person name="Liu W."/>
            <person name="Song Y."/>
            <person name="Salvetti E."/>
            <person name="Wrobel A."/>
            <person name="Rasinkangas P."/>
            <person name="Parkhill J."/>
            <person name="Rea M.C."/>
            <person name="O'Sullivan O."/>
            <person name="Ritari J."/>
            <person name="Douillard F.P."/>
            <person name="Paul Ross R."/>
            <person name="Yang R."/>
            <person name="Briner A.E."/>
            <person name="Felis G.E."/>
            <person name="de Vos W.M."/>
            <person name="Barrangou R."/>
            <person name="Klaenhammer T.R."/>
            <person name="Caufield P.W."/>
            <person name="Cui Y."/>
            <person name="Zhang H."/>
            <person name="O'Toole P.W."/>
        </authorList>
    </citation>
    <scope>NUCLEOTIDE SEQUENCE [LARGE SCALE GENOMIC DNA]</scope>
    <source>
        <strain evidence="2 3">DSM 20534</strain>
    </source>
</reference>